<proteinExistence type="predicted"/>
<dbReference type="KEGG" id="sti:Sthe_0868"/>
<accession>D1C238</accession>
<dbReference type="InterPro" id="IPR021645">
    <property type="entry name" value="Shal-type_N"/>
</dbReference>
<reference evidence="2 3" key="2">
    <citation type="journal article" date="2010" name="Stand. Genomic Sci.">
        <title>Complete genome sequence of Desulfohalobium retbaense type strain (HR(100)).</title>
        <authorList>
            <person name="Spring S."/>
            <person name="Nolan M."/>
            <person name="Lapidus A."/>
            <person name="Glavina Del Rio T."/>
            <person name="Copeland A."/>
            <person name="Tice H."/>
            <person name="Cheng J.F."/>
            <person name="Lucas S."/>
            <person name="Land M."/>
            <person name="Chen F."/>
            <person name="Bruce D."/>
            <person name="Goodwin L."/>
            <person name="Pitluck S."/>
            <person name="Ivanova N."/>
            <person name="Mavromatis K."/>
            <person name="Mikhailova N."/>
            <person name="Pati A."/>
            <person name="Chen A."/>
            <person name="Palaniappan K."/>
            <person name="Hauser L."/>
            <person name="Chang Y.J."/>
            <person name="Jeffries C.D."/>
            <person name="Munk C."/>
            <person name="Kiss H."/>
            <person name="Chain P."/>
            <person name="Han C."/>
            <person name="Brettin T."/>
            <person name="Detter J.C."/>
            <person name="Schuler E."/>
            <person name="Goker M."/>
            <person name="Rohde M."/>
            <person name="Bristow J."/>
            <person name="Eisen J.A."/>
            <person name="Markowitz V."/>
            <person name="Hugenholtz P."/>
            <person name="Kyrpides N.C."/>
            <person name="Klenk H.P."/>
        </authorList>
    </citation>
    <scope>NUCLEOTIDE SEQUENCE [LARGE SCALE GENOMIC DNA]</scope>
    <source>
        <strain evidence="3">ATCC 49802 / DSM 20745 / S 6022</strain>
    </source>
</reference>
<evidence type="ECO:0000313" key="3">
    <source>
        <dbReference type="Proteomes" id="UP000002027"/>
    </source>
</evidence>
<dbReference type="Pfam" id="PF11601">
    <property type="entry name" value="Shal-type"/>
    <property type="match status" value="1"/>
</dbReference>
<dbReference type="Proteomes" id="UP000002027">
    <property type="component" value="Chromosome 1"/>
</dbReference>
<name>D1C238_SPHTD</name>
<protein>
    <recommendedName>
        <fullName evidence="1">Shal-type voltage-gated potassium channels N-terminal domain-containing protein</fullName>
    </recommendedName>
</protein>
<gene>
    <name evidence="2" type="ordered locus">Sthe_0868</name>
</gene>
<dbReference type="HOGENOM" id="CLU_2901940_0_0_0"/>
<evidence type="ECO:0000259" key="1">
    <source>
        <dbReference type="Pfam" id="PF11601"/>
    </source>
</evidence>
<feature type="domain" description="Shal-type voltage-gated potassium channels N-terminal" evidence="1">
    <location>
        <begin position="14"/>
        <end position="41"/>
    </location>
</feature>
<dbReference type="EMBL" id="CP001823">
    <property type="protein sequence ID" value="ACZ38305.1"/>
    <property type="molecule type" value="Genomic_DNA"/>
</dbReference>
<evidence type="ECO:0000313" key="2">
    <source>
        <dbReference type="EMBL" id="ACZ38305.1"/>
    </source>
</evidence>
<dbReference type="InParanoid" id="D1C238"/>
<keyword evidence="3" id="KW-1185">Reference proteome</keyword>
<sequence length="62" mass="7228">MNRRSRQILALTAAALATWTFPFNQVAAIGWLTVAILILPTPRLKPEVVPRQRLRNFLRRFR</sequence>
<organism evidence="2 3">
    <name type="scientific">Sphaerobacter thermophilus (strain ATCC 49802 / DSM 20745 / KCCM 41009 / NCIMB 13125 / S 6022)</name>
    <dbReference type="NCBI Taxonomy" id="479434"/>
    <lineage>
        <taxon>Bacteria</taxon>
        <taxon>Pseudomonadati</taxon>
        <taxon>Thermomicrobiota</taxon>
        <taxon>Thermomicrobia</taxon>
        <taxon>Sphaerobacterales</taxon>
        <taxon>Sphaerobacterineae</taxon>
        <taxon>Sphaerobacteraceae</taxon>
        <taxon>Sphaerobacter</taxon>
    </lineage>
</organism>
<dbReference type="AlphaFoldDB" id="D1C238"/>
<dbReference type="RefSeq" id="WP_012871352.1">
    <property type="nucleotide sequence ID" value="NC_013523.1"/>
</dbReference>
<reference evidence="3" key="1">
    <citation type="submission" date="2009-11" db="EMBL/GenBank/DDBJ databases">
        <title>The complete chromosome 1 of Sphaerobacter thermophilus DSM 20745.</title>
        <authorList>
            <person name="Lucas S."/>
            <person name="Copeland A."/>
            <person name="Lapidus A."/>
            <person name="Glavina del Rio T."/>
            <person name="Dalin E."/>
            <person name="Tice H."/>
            <person name="Bruce D."/>
            <person name="Goodwin L."/>
            <person name="Pitluck S."/>
            <person name="Kyrpides N."/>
            <person name="Mavromatis K."/>
            <person name="Ivanova N."/>
            <person name="Mikhailova N."/>
            <person name="LaButti K.M."/>
            <person name="Clum A."/>
            <person name="Sun H.I."/>
            <person name="Brettin T."/>
            <person name="Detter J.C."/>
            <person name="Han C."/>
            <person name="Larimer F."/>
            <person name="Land M."/>
            <person name="Hauser L."/>
            <person name="Markowitz V."/>
            <person name="Cheng J.F."/>
            <person name="Hugenholtz P."/>
            <person name="Woyke T."/>
            <person name="Wu D."/>
            <person name="Steenblock K."/>
            <person name="Schneider S."/>
            <person name="Pukall R."/>
            <person name="Goeker M."/>
            <person name="Klenk H.P."/>
            <person name="Eisen J.A."/>
        </authorList>
    </citation>
    <scope>NUCLEOTIDE SEQUENCE [LARGE SCALE GENOMIC DNA]</scope>
    <source>
        <strain evidence="3">ATCC 49802 / DSM 20745 / S 6022</strain>
    </source>
</reference>